<evidence type="ECO:0000259" key="2">
    <source>
        <dbReference type="PROSITE" id="PS51832"/>
    </source>
</evidence>
<dbReference type="Pfam" id="PF00989">
    <property type="entry name" value="PAS"/>
    <property type="match status" value="1"/>
</dbReference>
<feature type="transmembrane region" description="Helical" evidence="1">
    <location>
        <begin position="166"/>
        <end position="183"/>
    </location>
</feature>
<reference evidence="3 4" key="1">
    <citation type="submission" date="2020-05" db="EMBL/GenBank/DDBJ databases">
        <title>Complete genome of Desulfobulbus oligotrophicus.</title>
        <authorList>
            <person name="Podar M."/>
        </authorList>
    </citation>
    <scope>NUCLEOTIDE SEQUENCE [LARGE SCALE GENOMIC DNA]</scope>
    <source>
        <strain evidence="3 4">Prop6</strain>
    </source>
</reference>
<keyword evidence="1" id="KW-0472">Membrane</keyword>
<dbReference type="AlphaFoldDB" id="A0A7T5VC52"/>
<evidence type="ECO:0000313" key="3">
    <source>
        <dbReference type="EMBL" id="QQG65187.1"/>
    </source>
</evidence>
<dbReference type="InterPro" id="IPR035965">
    <property type="entry name" value="PAS-like_dom_sf"/>
</dbReference>
<dbReference type="SMART" id="SM00471">
    <property type="entry name" value="HDc"/>
    <property type="match status" value="1"/>
</dbReference>
<accession>A0A7T5VC52</accession>
<feature type="transmembrane region" description="Helical" evidence="1">
    <location>
        <begin position="108"/>
        <end position="127"/>
    </location>
</feature>
<dbReference type="NCBIfam" id="TIGR00229">
    <property type="entry name" value="sensory_box"/>
    <property type="match status" value="1"/>
</dbReference>
<gene>
    <name evidence="3" type="ORF">HP555_04535</name>
</gene>
<feature type="transmembrane region" description="Helical" evidence="1">
    <location>
        <begin position="83"/>
        <end position="102"/>
    </location>
</feature>
<dbReference type="SUPFAM" id="SSF109604">
    <property type="entry name" value="HD-domain/PDEase-like"/>
    <property type="match status" value="1"/>
</dbReference>
<dbReference type="KEGG" id="dog:HP555_04535"/>
<feature type="domain" description="HD-GYP" evidence="2">
    <location>
        <begin position="354"/>
        <end position="564"/>
    </location>
</feature>
<evidence type="ECO:0000256" key="1">
    <source>
        <dbReference type="SAM" id="Phobius"/>
    </source>
</evidence>
<feature type="transmembrane region" description="Helical" evidence="1">
    <location>
        <begin position="139"/>
        <end position="160"/>
    </location>
</feature>
<feature type="transmembrane region" description="Helical" evidence="1">
    <location>
        <begin position="51"/>
        <end position="71"/>
    </location>
</feature>
<dbReference type="SMART" id="SM00091">
    <property type="entry name" value="PAS"/>
    <property type="match status" value="1"/>
</dbReference>
<dbReference type="Pfam" id="PF13487">
    <property type="entry name" value="HD_5"/>
    <property type="match status" value="1"/>
</dbReference>
<feature type="transmembrane region" description="Helical" evidence="1">
    <location>
        <begin position="26"/>
        <end position="45"/>
    </location>
</feature>
<dbReference type="PANTHER" id="PTHR45228:SF5">
    <property type="entry name" value="CYCLIC DI-GMP PHOSPHODIESTERASE VC_1348-RELATED"/>
    <property type="match status" value="1"/>
</dbReference>
<dbReference type="Proteomes" id="UP000596092">
    <property type="component" value="Chromosome"/>
</dbReference>
<dbReference type="GO" id="GO:0006355">
    <property type="term" value="P:regulation of DNA-templated transcription"/>
    <property type="evidence" value="ECO:0007669"/>
    <property type="project" value="InterPro"/>
</dbReference>
<keyword evidence="1" id="KW-0812">Transmembrane</keyword>
<proteinExistence type="predicted"/>
<keyword evidence="1" id="KW-1133">Transmembrane helix</keyword>
<evidence type="ECO:0000313" key="4">
    <source>
        <dbReference type="Proteomes" id="UP000596092"/>
    </source>
</evidence>
<dbReference type="SUPFAM" id="SSF55785">
    <property type="entry name" value="PYP-like sensor domain (PAS domain)"/>
    <property type="match status" value="1"/>
</dbReference>
<dbReference type="InterPro" id="IPR013767">
    <property type="entry name" value="PAS_fold"/>
</dbReference>
<dbReference type="InterPro" id="IPR000014">
    <property type="entry name" value="PAS"/>
</dbReference>
<dbReference type="Gene3D" id="3.30.450.20">
    <property type="entry name" value="PAS domain"/>
    <property type="match status" value="1"/>
</dbReference>
<sequence>MPSIAGTEPFDSAKELHELFIQRTHVCLWLGVVFFSLFSLLDFIYCRSFFWLFLGYRLGFVALLVFLLLLLRYPPVRQYSHSVMWSAMLLGTIVITVMTVHLGGFASGYYVGILLMIAGGFSVLPLTVPQSLILGGLMYLVYTVTVSLISLSHGSISVPALANNSFFFFAIILITSVQCYDEIQITVKSLRAKASLRAILTELRLYTDNLEQLVCKRLEMLEESDLKFFDLYNALPDLVVLIDDKGVIRMVNRLGAAMLNQTVENLEETMIFDYLFETDPDVFVKRVIDRINEEGAIRDVQLQMITPRGRRLEVEISGNHIALSQAGMHYHLVIRDITATKKMEREVLKSSQLLDTSRQAAIFGLARLAECRDDCTGSHLLRIREYTRILAVELSGFPEIKGIITAQFIEDLCLSSILHDIGKIGIPDAILLKPDHLSAEEFSIMQQHCLYGSEALTLDDYEEEELGFLKMGQEIALNHHECWDGSGYPNGLSGMQIPLTARITALADVYDALTSSRPYKPAYNHEQARMYIIKESGRQFDPMIVSAFLKREQEFKAARRDLLLHTHPSSITTDTHGQP</sequence>
<dbReference type="InterPro" id="IPR037522">
    <property type="entry name" value="HD_GYP_dom"/>
</dbReference>
<dbReference type="PROSITE" id="PS51832">
    <property type="entry name" value="HD_GYP"/>
    <property type="match status" value="1"/>
</dbReference>
<name>A0A7T5VC52_9BACT</name>
<dbReference type="Gene3D" id="1.10.3210.10">
    <property type="entry name" value="Hypothetical protein af1432"/>
    <property type="match status" value="1"/>
</dbReference>
<dbReference type="InterPro" id="IPR003607">
    <property type="entry name" value="HD/PDEase_dom"/>
</dbReference>
<dbReference type="CDD" id="cd00077">
    <property type="entry name" value="HDc"/>
    <property type="match status" value="1"/>
</dbReference>
<keyword evidence="4" id="KW-1185">Reference proteome</keyword>
<dbReference type="PANTHER" id="PTHR45228">
    <property type="entry name" value="CYCLIC DI-GMP PHOSPHODIESTERASE TM_0186-RELATED"/>
    <property type="match status" value="1"/>
</dbReference>
<dbReference type="CDD" id="cd00130">
    <property type="entry name" value="PAS"/>
    <property type="match status" value="1"/>
</dbReference>
<dbReference type="EMBL" id="CP054140">
    <property type="protein sequence ID" value="QQG65187.1"/>
    <property type="molecule type" value="Genomic_DNA"/>
</dbReference>
<dbReference type="RefSeq" id="WP_199264007.1">
    <property type="nucleotide sequence ID" value="NZ_CP054140.1"/>
</dbReference>
<dbReference type="InterPro" id="IPR052020">
    <property type="entry name" value="Cyclic_di-GMP/3'3'-cGAMP_PDE"/>
</dbReference>
<protein>
    <submittedName>
        <fullName evidence="3">HD domain-containing protein</fullName>
    </submittedName>
</protein>
<organism evidence="3 4">
    <name type="scientific">Desulfobulbus oligotrophicus</name>
    <dbReference type="NCBI Taxonomy" id="1909699"/>
    <lineage>
        <taxon>Bacteria</taxon>
        <taxon>Pseudomonadati</taxon>
        <taxon>Thermodesulfobacteriota</taxon>
        <taxon>Desulfobulbia</taxon>
        <taxon>Desulfobulbales</taxon>
        <taxon>Desulfobulbaceae</taxon>
        <taxon>Desulfobulbus</taxon>
    </lineage>
</organism>